<keyword evidence="3" id="KW-1185">Reference proteome</keyword>
<dbReference type="RefSeq" id="WP_036842591.1">
    <property type="nucleotide sequence ID" value="NZ_AULJ01000050.1"/>
</dbReference>
<gene>
    <name evidence="2" type="ORF">N783_14435</name>
</gene>
<evidence type="ECO:0000313" key="3">
    <source>
        <dbReference type="Proteomes" id="UP000030403"/>
    </source>
</evidence>
<dbReference type="eggNOG" id="ENOG5030CEQ">
    <property type="taxonomic scope" value="Bacteria"/>
</dbReference>
<evidence type="ECO:0000313" key="2">
    <source>
        <dbReference type="EMBL" id="KGX85541.1"/>
    </source>
</evidence>
<dbReference type="STRING" id="1385511.GCA_000425225_03633"/>
<dbReference type="AlphaFoldDB" id="A0A0A5FXL1"/>
<proteinExistence type="predicted"/>
<reference evidence="2 3" key="1">
    <citation type="submission" date="2013-08" db="EMBL/GenBank/DDBJ databases">
        <authorList>
            <person name="Huang J."/>
            <person name="Wang G."/>
        </authorList>
    </citation>
    <scope>NUCLEOTIDE SEQUENCE [LARGE SCALE GENOMIC DNA]</scope>
    <source>
        <strain evidence="2 3">BH030004</strain>
    </source>
</reference>
<protein>
    <submittedName>
        <fullName evidence="2">Uncharacterized protein</fullName>
    </submittedName>
</protein>
<sequence>MRVFLVALISILQFLGIALLVLQSWVLGLILIVASYVTLGIIMFLLIKDRLREKKEEEENDYREY</sequence>
<organism evidence="2 3">
    <name type="scientific">Pontibacillus marinus BH030004 = DSM 16465</name>
    <dbReference type="NCBI Taxonomy" id="1385511"/>
    <lineage>
        <taxon>Bacteria</taxon>
        <taxon>Bacillati</taxon>
        <taxon>Bacillota</taxon>
        <taxon>Bacilli</taxon>
        <taxon>Bacillales</taxon>
        <taxon>Bacillaceae</taxon>
        <taxon>Pontibacillus</taxon>
    </lineage>
</organism>
<keyword evidence="1" id="KW-0812">Transmembrane</keyword>
<dbReference type="EMBL" id="AVPF01000039">
    <property type="protein sequence ID" value="KGX85541.1"/>
    <property type="molecule type" value="Genomic_DNA"/>
</dbReference>
<accession>A0A0A5FXL1</accession>
<feature type="transmembrane region" description="Helical" evidence="1">
    <location>
        <begin position="28"/>
        <end position="47"/>
    </location>
</feature>
<name>A0A0A5FXL1_9BACI</name>
<keyword evidence="1" id="KW-1133">Transmembrane helix</keyword>
<evidence type="ECO:0000256" key="1">
    <source>
        <dbReference type="SAM" id="Phobius"/>
    </source>
</evidence>
<comment type="caution">
    <text evidence="2">The sequence shown here is derived from an EMBL/GenBank/DDBJ whole genome shotgun (WGS) entry which is preliminary data.</text>
</comment>
<keyword evidence="1" id="KW-0472">Membrane</keyword>
<dbReference type="Proteomes" id="UP000030403">
    <property type="component" value="Unassembled WGS sequence"/>
</dbReference>